<feature type="domain" description="IrrE N-terminal-like" evidence="1">
    <location>
        <begin position="44"/>
        <end position="148"/>
    </location>
</feature>
<dbReference type="Proteomes" id="UP001242313">
    <property type="component" value="Unassembled WGS sequence"/>
</dbReference>
<protein>
    <submittedName>
        <fullName evidence="2">Zn-dependent peptidase ImmA (M78 family)</fullName>
    </submittedName>
</protein>
<comment type="caution">
    <text evidence="2">The sequence shown here is derived from an EMBL/GenBank/DDBJ whole genome shotgun (WGS) entry which is preliminary data.</text>
</comment>
<dbReference type="InterPro" id="IPR010359">
    <property type="entry name" value="IrrE_HExxH"/>
</dbReference>
<reference evidence="2 3" key="1">
    <citation type="submission" date="2023-07" db="EMBL/GenBank/DDBJ databases">
        <title>Genomic Encyclopedia of Type Strains, Phase IV (KMG-IV): sequencing the most valuable type-strain genomes for metagenomic binning, comparative biology and taxonomic classification.</title>
        <authorList>
            <person name="Goeker M."/>
        </authorList>
    </citation>
    <scope>NUCLEOTIDE SEQUENCE [LARGE SCALE GENOMIC DNA]</scope>
    <source>
        <strain evidence="2 3">DSM 19598</strain>
    </source>
</reference>
<dbReference type="RefSeq" id="WP_307191452.1">
    <property type="nucleotide sequence ID" value="NZ_JAUSUN010000005.1"/>
</dbReference>
<proteinExistence type="predicted"/>
<sequence length="164" mass="19855">MSYSYKPFPLDAWISKFYQEIGIFTPRDINEQYIARSLRIFLTYSEKRCYSTQSGNFKMINIHDGLNPEKKRETFFHELCHLLRHEGNQYAMMPEAFRELQEREANHFTRYAAIPFHMLNLMDWRSPTLVHDISETFQVSEEVSEYRVQQVFRNMKPKKRVENQ</sequence>
<dbReference type="Gene3D" id="1.10.10.2910">
    <property type="match status" value="1"/>
</dbReference>
<evidence type="ECO:0000313" key="2">
    <source>
        <dbReference type="EMBL" id="MDQ0412912.1"/>
    </source>
</evidence>
<accession>A0ABU0FSK4</accession>
<evidence type="ECO:0000259" key="1">
    <source>
        <dbReference type="Pfam" id="PF06114"/>
    </source>
</evidence>
<organism evidence="2 3">
    <name type="scientific">Mesobacillus stamsii</name>
    <dbReference type="NCBI Taxonomy" id="225347"/>
    <lineage>
        <taxon>Bacteria</taxon>
        <taxon>Bacillati</taxon>
        <taxon>Bacillota</taxon>
        <taxon>Bacilli</taxon>
        <taxon>Bacillales</taxon>
        <taxon>Bacillaceae</taxon>
        <taxon>Mesobacillus</taxon>
    </lineage>
</organism>
<keyword evidence="3" id="KW-1185">Reference proteome</keyword>
<name>A0ABU0FSK4_9BACI</name>
<gene>
    <name evidence="2" type="ORF">J2S25_001094</name>
</gene>
<dbReference type="Pfam" id="PF06114">
    <property type="entry name" value="Peptidase_M78"/>
    <property type="match status" value="1"/>
</dbReference>
<evidence type="ECO:0000313" key="3">
    <source>
        <dbReference type="Proteomes" id="UP001242313"/>
    </source>
</evidence>
<dbReference type="EMBL" id="JAUSUN010000005">
    <property type="protein sequence ID" value="MDQ0412912.1"/>
    <property type="molecule type" value="Genomic_DNA"/>
</dbReference>